<feature type="region of interest" description="Disordered" evidence="1">
    <location>
        <begin position="326"/>
        <end position="451"/>
    </location>
</feature>
<feature type="region of interest" description="Disordered" evidence="1">
    <location>
        <begin position="272"/>
        <end position="311"/>
    </location>
</feature>
<name>A0A0U1MAW0_TALIS</name>
<feature type="region of interest" description="Disordered" evidence="1">
    <location>
        <begin position="468"/>
        <end position="488"/>
    </location>
</feature>
<feature type="region of interest" description="Disordered" evidence="1">
    <location>
        <begin position="187"/>
        <end position="209"/>
    </location>
</feature>
<reference evidence="2 3" key="1">
    <citation type="submission" date="2015-04" db="EMBL/GenBank/DDBJ databases">
        <authorList>
            <person name="Syromyatnikov M.Y."/>
            <person name="Popov V.N."/>
        </authorList>
    </citation>
    <scope>NUCLEOTIDE SEQUENCE [LARGE SCALE GENOMIC DNA]</scope>
    <source>
        <strain evidence="2">WF-38-12</strain>
    </source>
</reference>
<organism evidence="2 3">
    <name type="scientific">Talaromyces islandicus</name>
    <name type="common">Penicillium islandicum</name>
    <dbReference type="NCBI Taxonomy" id="28573"/>
    <lineage>
        <taxon>Eukaryota</taxon>
        <taxon>Fungi</taxon>
        <taxon>Dikarya</taxon>
        <taxon>Ascomycota</taxon>
        <taxon>Pezizomycotina</taxon>
        <taxon>Eurotiomycetes</taxon>
        <taxon>Eurotiomycetidae</taxon>
        <taxon>Eurotiales</taxon>
        <taxon>Trichocomaceae</taxon>
        <taxon>Talaromyces</taxon>
        <taxon>Talaromyces sect. Islandici</taxon>
    </lineage>
</organism>
<dbReference type="STRING" id="28573.A0A0U1MAW0"/>
<feature type="region of interest" description="Disordered" evidence="1">
    <location>
        <begin position="1"/>
        <end position="98"/>
    </location>
</feature>
<protein>
    <submittedName>
        <fullName evidence="2">Uncharacterized protein</fullName>
    </submittedName>
</protein>
<evidence type="ECO:0000313" key="3">
    <source>
        <dbReference type="Proteomes" id="UP000054383"/>
    </source>
</evidence>
<dbReference type="OMA" id="HGHTRGA"/>
<feature type="compositionally biased region" description="Polar residues" evidence="1">
    <location>
        <begin position="1"/>
        <end position="12"/>
    </location>
</feature>
<sequence length="508" mass="55965">MSQDTDTRSQASLAPAAEIIVPSTPPRRSILSASPDLRPVNNDKDNNKHAGFCSPQPASSSEMTPPPSSQPDAPLRRRSRTRSRSDSGSHVVIPASPPSGSLEKSLYAAYGTAENLPTAEEIDAAGEPQLRTIAKDLLGVAQEARMSALHFKLQNSLLSFTSNEAIKKAEVEQQLARREVEILQSAEYQSRRGMSSSRTPRLSPSPQLNASLKRIEELEQTNAKLEERLLNAKKLIKEQMEEGNVRNESLKDENTLLKKRIRDNREHLTLLLDTGSLSPNPRPEFQTPQRKPSARFPDSARTQSSNRGGNHDAFATLLAADRVLHGDSTSMPPAKARHPRHGHGVSHVRGAHSMSSLPMTPRHSTIDDTQYITPGSRPRERPVEHTPDQRQAREQGSRYDRDSTISASDAEEAVTDDDLPASQASSLATSMLRRQPEATQEEQRPTHNLNKANTLFQTKLFGQVKKAGVERPDAAAQKRKRSFEELGPALKKPKDVGLGIDTWKISPA</sequence>
<dbReference type="AlphaFoldDB" id="A0A0U1MAW0"/>
<dbReference type="OrthoDB" id="5404651at2759"/>
<accession>A0A0U1MAW0</accession>
<feature type="compositionally biased region" description="Low complexity" evidence="1">
    <location>
        <begin position="195"/>
        <end position="206"/>
    </location>
</feature>
<feature type="compositionally biased region" description="Basic and acidic residues" evidence="1">
    <location>
        <begin position="377"/>
        <end position="403"/>
    </location>
</feature>
<feature type="compositionally biased region" description="Acidic residues" evidence="1">
    <location>
        <begin position="409"/>
        <end position="419"/>
    </location>
</feature>
<dbReference type="EMBL" id="CVMT01000016">
    <property type="protein sequence ID" value="CRG92763.1"/>
    <property type="molecule type" value="Genomic_DNA"/>
</dbReference>
<dbReference type="Proteomes" id="UP000054383">
    <property type="component" value="Unassembled WGS sequence"/>
</dbReference>
<evidence type="ECO:0000313" key="2">
    <source>
        <dbReference type="EMBL" id="CRG92763.1"/>
    </source>
</evidence>
<evidence type="ECO:0000256" key="1">
    <source>
        <dbReference type="SAM" id="MobiDB-lite"/>
    </source>
</evidence>
<keyword evidence="3" id="KW-1185">Reference proteome</keyword>
<gene>
    <name evidence="2" type="ORF">PISL3812_09830</name>
</gene>
<proteinExistence type="predicted"/>
<feature type="compositionally biased region" description="Basic residues" evidence="1">
    <location>
        <begin position="335"/>
        <end position="350"/>
    </location>
</feature>